<keyword evidence="3" id="KW-1133">Transmembrane helix</keyword>
<dbReference type="EMBL" id="QZMU01000001">
    <property type="protein sequence ID" value="RRQ21863.1"/>
    <property type="molecule type" value="Genomic_DNA"/>
</dbReference>
<evidence type="ECO:0000259" key="6">
    <source>
        <dbReference type="Pfam" id="PF07219"/>
    </source>
</evidence>
<feature type="region of interest" description="Disordered" evidence="5">
    <location>
        <begin position="77"/>
        <end position="100"/>
    </location>
</feature>
<keyword evidence="8" id="KW-1185">Reference proteome</keyword>
<feature type="compositionally biased region" description="Low complexity" evidence="5">
    <location>
        <begin position="89"/>
        <end position="100"/>
    </location>
</feature>
<organism evidence="7 8">
    <name type="scientific">Thiohalobacter thiocyanaticus</name>
    <dbReference type="NCBI Taxonomy" id="585455"/>
    <lineage>
        <taxon>Bacteria</taxon>
        <taxon>Pseudomonadati</taxon>
        <taxon>Pseudomonadota</taxon>
        <taxon>Gammaproteobacteria</taxon>
        <taxon>Thiohalobacterales</taxon>
        <taxon>Thiohalobacteraceae</taxon>
        <taxon>Thiohalobacter</taxon>
    </lineage>
</organism>
<evidence type="ECO:0000256" key="3">
    <source>
        <dbReference type="ARBA" id="ARBA00022989"/>
    </source>
</evidence>
<proteinExistence type="predicted"/>
<dbReference type="InterPro" id="IPR010817">
    <property type="entry name" value="HemY_N"/>
</dbReference>
<evidence type="ECO:0000256" key="1">
    <source>
        <dbReference type="ARBA" id="ARBA00004370"/>
    </source>
</evidence>
<dbReference type="GO" id="GO:0016020">
    <property type="term" value="C:membrane"/>
    <property type="evidence" value="ECO:0007669"/>
    <property type="project" value="UniProtKB-SubCell"/>
</dbReference>
<reference evidence="7 8" key="1">
    <citation type="journal article" date="2010" name="Int. J. Syst. Evol. Microbiol.">
        <title>Thiohalobacter thiocyanaticus gen. nov., sp. nov., a moderately halophilic, sulfur-oxidizing gammaproteobacterium from hypersaline lakes, that utilizes thiocyanate.</title>
        <authorList>
            <person name="Sorokin D.Y."/>
            <person name="Kovaleva O.L."/>
            <person name="Tourova T.P."/>
            <person name="Muyzer G."/>
        </authorList>
    </citation>
    <scope>NUCLEOTIDE SEQUENCE [LARGE SCALE GENOMIC DNA]</scope>
    <source>
        <strain evidence="7 8">Hrh1</strain>
    </source>
</reference>
<feature type="domain" description="HemY N-terminal" evidence="6">
    <location>
        <begin position="10"/>
        <end position="77"/>
    </location>
</feature>
<comment type="caution">
    <text evidence="7">The sequence shown here is derived from an EMBL/GenBank/DDBJ whole genome shotgun (WGS) entry which is preliminary data.</text>
</comment>
<evidence type="ECO:0000313" key="8">
    <source>
        <dbReference type="Proteomes" id="UP000287798"/>
    </source>
</evidence>
<protein>
    <submittedName>
        <fullName evidence="7">Heme biosynthesis protein HemY</fullName>
    </submittedName>
</protein>
<evidence type="ECO:0000256" key="2">
    <source>
        <dbReference type="ARBA" id="ARBA00022692"/>
    </source>
</evidence>
<keyword evidence="2" id="KW-0812">Transmembrane</keyword>
<sequence length="100" mass="11355">MPCCGCWPGVRRTPRRLRAWRGRRRALRARHSLNQGLLALSEGDWPRAEKLLVEHADDSESPLLNYLAAARAAQDQGRMPAANQYASGPIRPCRIPTRRR</sequence>
<keyword evidence="4" id="KW-0472">Membrane</keyword>
<dbReference type="AlphaFoldDB" id="A0A426QJC6"/>
<gene>
    <name evidence="7" type="ORF">D6C00_07830</name>
</gene>
<name>A0A426QJC6_9GAMM</name>
<evidence type="ECO:0000256" key="4">
    <source>
        <dbReference type="ARBA" id="ARBA00023136"/>
    </source>
</evidence>
<dbReference type="Proteomes" id="UP000287798">
    <property type="component" value="Unassembled WGS sequence"/>
</dbReference>
<evidence type="ECO:0000256" key="5">
    <source>
        <dbReference type="SAM" id="MobiDB-lite"/>
    </source>
</evidence>
<evidence type="ECO:0000313" key="7">
    <source>
        <dbReference type="EMBL" id="RRQ21863.1"/>
    </source>
</evidence>
<dbReference type="Pfam" id="PF07219">
    <property type="entry name" value="HemY_N"/>
    <property type="match status" value="1"/>
</dbReference>
<comment type="subcellular location">
    <subcellularLocation>
        <location evidence="1">Membrane</location>
    </subcellularLocation>
</comment>
<accession>A0A426QJC6</accession>